<protein>
    <submittedName>
        <fullName evidence="1">Uncharacterized protein</fullName>
    </submittedName>
</protein>
<evidence type="ECO:0000313" key="2">
    <source>
        <dbReference type="Proteomes" id="UP000196475"/>
    </source>
</evidence>
<accession>A0A1Y3PCC0</accession>
<reference evidence="2" key="1">
    <citation type="submission" date="2016-06" db="EMBL/GenBank/DDBJ databases">
        <authorList>
            <person name="Nascimento L."/>
            <person name="Pereira R.V."/>
            <person name="Martins L.F."/>
            <person name="Quaggio R.B."/>
            <person name="Silva A.M."/>
            <person name="Setubal J.C."/>
        </authorList>
    </citation>
    <scope>NUCLEOTIDE SEQUENCE [LARGE SCALE GENOMIC DNA]</scope>
</reference>
<name>A0A1Y3PCC0_9BACI</name>
<proteinExistence type="predicted"/>
<organism evidence="1 2">
    <name type="scientific">Bacillus thermozeamaize</name>
    <dbReference type="NCBI Taxonomy" id="230954"/>
    <lineage>
        <taxon>Bacteria</taxon>
        <taxon>Bacillati</taxon>
        <taxon>Bacillota</taxon>
        <taxon>Bacilli</taxon>
        <taxon>Bacillales</taxon>
        <taxon>Bacillaceae</taxon>
        <taxon>Bacillus</taxon>
    </lineage>
</organism>
<sequence>MVEDELQQRQKKRAEGSQCQDKLEGVHRITCLKRNSVGDATARPGGFAPGSWLFWRKRPATRAGEAAVFFLRNSQVISDAGDFGPFPAFFLARLACFM</sequence>
<dbReference type="EMBL" id="LZRT01000114">
    <property type="protein sequence ID" value="OUM85001.1"/>
    <property type="molecule type" value="Genomic_DNA"/>
</dbReference>
<gene>
    <name evidence="1" type="ORF">BAA01_00175</name>
</gene>
<comment type="caution">
    <text evidence="1">The sequence shown here is derived from an EMBL/GenBank/DDBJ whole genome shotgun (WGS) entry which is preliminary data.</text>
</comment>
<evidence type="ECO:0000313" key="1">
    <source>
        <dbReference type="EMBL" id="OUM85001.1"/>
    </source>
</evidence>
<dbReference type="AlphaFoldDB" id="A0A1Y3PCC0"/>
<dbReference type="Proteomes" id="UP000196475">
    <property type="component" value="Unassembled WGS sequence"/>
</dbReference>